<gene>
    <name evidence="2" type="ORF">SAMN00790413_03447</name>
</gene>
<keyword evidence="3" id="KW-1185">Reference proteome</keyword>
<evidence type="ECO:0000313" key="3">
    <source>
        <dbReference type="Proteomes" id="UP000192582"/>
    </source>
</evidence>
<dbReference type="Proteomes" id="UP000192582">
    <property type="component" value="Unassembled WGS sequence"/>
</dbReference>
<evidence type="ECO:0000256" key="1">
    <source>
        <dbReference type="SAM" id="SignalP"/>
    </source>
</evidence>
<reference evidence="2 3" key="1">
    <citation type="submission" date="2017-04" db="EMBL/GenBank/DDBJ databases">
        <authorList>
            <person name="Afonso C.L."/>
            <person name="Miller P.J."/>
            <person name="Scott M.A."/>
            <person name="Spackman E."/>
            <person name="Goraichik I."/>
            <person name="Dimitrov K.M."/>
            <person name="Suarez D.L."/>
            <person name="Swayne D.E."/>
        </authorList>
    </citation>
    <scope>NUCLEOTIDE SEQUENCE [LARGE SCALE GENOMIC DNA]</scope>
    <source>
        <strain evidence="2 3">KR-140</strain>
    </source>
</reference>
<proteinExistence type="predicted"/>
<protein>
    <submittedName>
        <fullName evidence="2">Uncharacterized protein</fullName>
    </submittedName>
</protein>
<evidence type="ECO:0000313" key="2">
    <source>
        <dbReference type="EMBL" id="SMB85566.1"/>
    </source>
</evidence>
<accession>A0A1W1UX07</accession>
<name>A0A1W1UX07_9DEIO</name>
<keyword evidence="1" id="KW-0732">Signal</keyword>
<dbReference type="InterPro" id="IPR047589">
    <property type="entry name" value="DUF11_rpt"/>
</dbReference>
<feature type="signal peptide" evidence="1">
    <location>
        <begin position="1"/>
        <end position="20"/>
    </location>
</feature>
<dbReference type="EMBL" id="FWWU01000008">
    <property type="protein sequence ID" value="SMB85566.1"/>
    <property type="molecule type" value="Genomic_DNA"/>
</dbReference>
<dbReference type="AlphaFoldDB" id="A0A1W1UX07"/>
<sequence length="683" mass="69892">MPYSQAIALMAALALGSAAAAPLATGNSAGTNAGTSITNIADAVFDDPAGGATALTSTSNTVVTKVNAITGFDIIYSDGSTDDVASTNAPANYSKTNILPGATVYSSYRVVNNSNIDNYVINISAYGNLGGPSVKYYLDADQNGAPDDLNSPITSVTLTNGGYKDIVQAMTVPSIASANNQYYASPMGYAPTMVINGIGFAPYSEPSNQNTPGTAATNMDLQPTTARIYVPGAQLGPNGYPAGDGTGTYADPSTPTTSISRQGDQQTATVQAGTTSVTFIDTIKNTGTLTDSYALLDRPSGVVVTTPSGASITSTPTVENGITYVTDSGGTPTIKNVPAGGTANYRVTFSYATGTTQVGFTVGIDALSAPNGVLEDTTFHMILVPKVLFGDKTNTGPDATLNPNPSGAPGATTTLSMQVKNTGGSSDTYSFTSTQVAFQVVDTNGNITTQNVPVTYAADTNCNGTTDASETLPLTLAANTTGCVIATVAVPSNAIKGQTPVFTQTLTGASTITAQDSNDTVNVTLTFSPTPSNKGVLVAKFTAKAGVTANSETESNTGLTNPANYTLSQTTSLPGSNVSYRIVAKNVYNTSVTKFYLKDTVPANTTLQSYTLTKNNVLVALTDTIFSVDNGTTWTAVPNGASVNPSAASGTTYLVAVDTDHNNVPDALGPNQTLQLDFVVKIN</sequence>
<dbReference type="NCBIfam" id="TIGR01451">
    <property type="entry name" value="B_ant_repeat"/>
    <property type="match status" value="1"/>
</dbReference>
<feature type="chain" id="PRO_5013048726" evidence="1">
    <location>
        <begin position="21"/>
        <end position="683"/>
    </location>
</feature>
<organism evidence="2 3">
    <name type="scientific">Deinococcus hopiensis KR-140</name>
    <dbReference type="NCBI Taxonomy" id="695939"/>
    <lineage>
        <taxon>Bacteria</taxon>
        <taxon>Thermotogati</taxon>
        <taxon>Deinococcota</taxon>
        <taxon>Deinococci</taxon>
        <taxon>Deinococcales</taxon>
        <taxon>Deinococcaceae</taxon>
        <taxon>Deinococcus</taxon>
    </lineage>
</organism>